<dbReference type="InterPro" id="IPR013249">
    <property type="entry name" value="RNA_pol_sigma70_r4_t2"/>
</dbReference>
<evidence type="ECO:0000259" key="7">
    <source>
        <dbReference type="Pfam" id="PF04542"/>
    </source>
</evidence>
<dbReference type="PANTHER" id="PTHR43133">
    <property type="entry name" value="RNA POLYMERASE ECF-TYPE SIGMA FACTO"/>
    <property type="match status" value="1"/>
</dbReference>
<evidence type="ECO:0000256" key="3">
    <source>
        <dbReference type="ARBA" id="ARBA00023082"/>
    </source>
</evidence>
<sequence length="189" mass="22405">MKKDDAHLVKKAKKGDGKAFDELTNLYKDAVYSIVYRMVRDRYKAEDLTQEAFIKAYNSITSFNEEYAFSTWLFKIATNNCIDYFRKRKLHTYSMDQTIRYKDDEIQQEYADHEPIADSMMIAREKSRIIRSAIEQLPEKYRTAIVLRHQEEKSYEEIAEILDIPLGTVKARIFRARELLKKILSRKLG</sequence>
<name>A0A7V4U054_CALAY</name>
<dbReference type="Pfam" id="PF08281">
    <property type="entry name" value="Sigma70_r4_2"/>
    <property type="match status" value="1"/>
</dbReference>
<evidence type="ECO:0000256" key="5">
    <source>
        <dbReference type="ARBA" id="ARBA00023163"/>
    </source>
</evidence>
<dbReference type="InterPro" id="IPR014284">
    <property type="entry name" value="RNA_pol_sigma-70_dom"/>
</dbReference>
<organism evidence="9">
    <name type="scientific">Caldithrix abyssi</name>
    <dbReference type="NCBI Taxonomy" id="187145"/>
    <lineage>
        <taxon>Bacteria</taxon>
        <taxon>Pseudomonadati</taxon>
        <taxon>Calditrichota</taxon>
        <taxon>Calditrichia</taxon>
        <taxon>Calditrichales</taxon>
        <taxon>Calditrichaceae</taxon>
        <taxon>Caldithrix</taxon>
    </lineage>
</organism>
<dbReference type="SUPFAM" id="SSF88946">
    <property type="entry name" value="Sigma2 domain of RNA polymerase sigma factors"/>
    <property type="match status" value="1"/>
</dbReference>
<dbReference type="AlphaFoldDB" id="A0A7V4U054"/>
<dbReference type="Pfam" id="PF04542">
    <property type="entry name" value="Sigma70_r2"/>
    <property type="match status" value="1"/>
</dbReference>
<dbReference type="SUPFAM" id="SSF88659">
    <property type="entry name" value="Sigma3 and sigma4 domains of RNA polymerase sigma factors"/>
    <property type="match status" value="1"/>
</dbReference>
<evidence type="ECO:0000259" key="8">
    <source>
        <dbReference type="Pfam" id="PF08281"/>
    </source>
</evidence>
<dbReference type="GO" id="GO:0006352">
    <property type="term" value="P:DNA-templated transcription initiation"/>
    <property type="evidence" value="ECO:0007669"/>
    <property type="project" value="InterPro"/>
</dbReference>
<feature type="domain" description="RNA polymerase sigma-70 region 2" evidence="7">
    <location>
        <begin position="26"/>
        <end position="89"/>
    </location>
</feature>
<evidence type="ECO:0000256" key="1">
    <source>
        <dbReference type="ARBA" id="ARBA00010641"/>
    </source>
</evidence>
<evidence type="ECO:0000256" key="4">
    <source>
        <dbReference type="ARBA" id="ARBA00023125"/>
    </source>
</evidence>
<dbReference type="GO" id="GO:0016987">
    <property type="term" value="F:sigma factor activity"/>
    <property type="evidence" value="ECO:0007669"/>
    <property type="project" value="UniProtKB-KW"/>
</dbReference>
<feature type="domain" description="RNA polymerase sigma factor 70 region 4 type 2" evidence="8">
    <location>
        <begin position="128"/>
        <end position="180"/>
    </location>
</feature>
<dbReference type="PANTHER" id="PTHR43133:SF51">
    <property type="entry name" value="RNA POLYMERASE SIGMA FACTOR"/>
    <property type="match status" value="1"/>
</dbReference>
<dbReference type="InterPro" id="IPR000838">
    <property type="entry name" value="RNA_pol_sigma70_ECF_CS"/>
</dbReference>
<dbReference type="Gene3D" id="1.10.10.10">
    <property type="entry name" value="Winged helix-like DNA-binding domain superfamily/Winged helix DNA-binding domain"/>
    <property type="match status" value="1"/>
</dbReference>
<evidence type="ECO:0000256" key="6">
    <source>
        <dbReference type="RuleBase" id="RU000716"/>
    </source>
</evidence>
<dbReference type="Gene3D" id="1.10.1740.10">
    <property type="match status" value="1"/>
</dbReference>
<reference evidence="9" key="1">
    <citation type="journal article" date="2020" name="mSystems">
        <title>Genome- and Community-Level Interaction Insights into Carbon Utilization and Element Cycling Functions of Hydrothermarchaeota in Hydrothermal Sediment.</title>
        <authorList>
            <person name="Zhou Z."/>
            <person name="Liu Y."/>
            <person name="Xu W."/>
            <person name="Pan J."/>
            <person name="Luo Z.H."/>
            <person name="Li M."/>
        </authorList>
    </citation>
    <scope>NUCLEOTIDE SEQUENCE [LARGE SCALE GENOMIC DNA]</scope>
    <source>
        <strain evidence="9">HyVt-577</strain>
    </source>
</reference>
<comment type="caution">
    <text evidence="9">The sequence shown here is derived from an EMBL/GenBank/DDBJ whole genome shotgun (WGS) entry which is preliminary data.</text>
</comment>
<evidence type="ECO:0000313" key="9">
    <source>
        <dbReference type="EMBL" id="HGY54852.1"/>
    </source>
</evidence>
<keyword evidence="2 6" id="KW-0805">Transcription regulation</keyword>
<comment type="similarity">
    <text evidence="1 6">Belongs to the sigma-70 factor family. ECF subfamily.</text>
</comment>
<proteinExistence type="inferred from homology"/>
<keyword evidence="5 6" id="KW-0804">Transcription</keyword>
<accession>A0A7V4U054</accession>
<gene>
    <name evidence="9" type="ORF">ENK44_04060</name>
</gene>
<dbReference type="InterPro" id="IPR036388">
    <property type="entry name" value="WH-like_DNA-bd_sf"/>
</dbReference>
<dbReference type="NCBIfam" id="TIGR02937">
    <property type="entry name" value="sigma70-ECF"/>
    <property type="match status" value="1"/>
</dbReference>
<dbReference type="InterPro" id="IPR013324">
    <property type="entry name" value="RNA_pol_sigma_r3/r4-like"/>
</dbReference>
<dbReference type="PROSITE" id="PS01063">
    <property type="entry name" value="SIGMA70_ECF"/>
    <property type="match status" value="1"/>
</dbReference>
<protein>
    <recommendedName>
        <fullName evidence="6">RNA polymerase sigma factor</fullName>
    </recommendedName>
</protein>
<dbReference type="EMBL" id="DRQG01000034">
    <property type="protein sequence ID" value="HGY54852.1"/>
    <property type="molecule type" value="Genomic_DNA"/>
</dbReference>
<dbReference type="InterPro" id="IPR013325">
    <property type="entry name" value="RNA_pol_sigma_r2"/>
</dbReference>
<dbReference type="InterPro" id="IPR039425">
    <property type="entry name" value="RNA_pol_sigma-70-like"/>
</dbReference>
<dbReference type="CDD" id="cd06171">
    <property type="entry name" value="Sigma70_r4"/>
    <property type="match status" value="1"/>
</dbReference>
<dbReference type="Proteomes" id="UP000885779">
    <property type="component" value="Unassembled WGS sequence"/>
</dbReference>
<dbReference type="GO" id="GO:0003677">
    <property type="term" value="F:DNA binding"/>
    <property type="evidence" value="ECO:0007669"/>
    <property type="project" value="UniProtKB-KW"/>
</dbReference>
<keyword evidence="4 6" id="KW-0238">DNA-binding</keyword>
<evidence type="ECO:0000256" key="2">
    <source>
        <dbReference type="ARBA" id="ARBA00023015"/>
    </source>
</evidence>
<keyword evidence="3 6" id="KW-0731">Sigma factor</keyword>
<dbReference type="InterPro" id="IPR007627">
    <property type="entry name" value="RNA_pol_sigma70_r2"/>
</dbReference>